<dbReference type="InterPro" id="IPR037185">
    <property type="entry name" value="EmrE-like"/>
</dbReference>
<dbReference type="OrthoDB" id="6235706at2"/>
<evidence type="ECO:0000313" key="8">
    <source>
        <dbReference type="EMBL" id="TQV74042.1"/>
    </source>
</evidence>
<dbReference type="Pfam" id="PF00892">
    <property type="entry name" value="EamA"/>
    <property type="match status" value="2"/>
</dbReference>
<dbReference type="PANTHER" id="PTHR32322">
    <property type="entry name" value="INNER MEMBRANE TRANSPORTER"/>
    <property type="match status" value="1"/>
</dbReference>
<feature type="transmembrane region" description="Helical" evidence="6">
    <location>
        <begin position="6"/>
        <end position="23"/>
    </location>
</feature>
<sequence length="292" mass="31480">MLFSGEIAALTTAFCWALATVYFRQLGHAFSPLTLNLWKGILSIVCLSFVLIGFSPSLPELKYVYWLLISGVIGIGIGDTAFFAALNRLGERNTLLVAETLAPIFTALLAIIWINEWLTPIQWLAIAVVLLGVDIVLRCKKSRSPSQPISLTGLSLAAIAALCQASGAVIGRFVLTRSDIDPATASLIRLIGGIAVVIFVLLVTRKSWLPKKPADANVWRLLVLATFIGTFLALILQMYAFSQTQAAIVQSLFATCIIFSLLIAKLQGQPVTPKAVIGSFIAIAGVSLIFIY</sequence>
<evidence type="ECO:0000256" key="5">
    <source>
        <dbReference type="ARBA" id="ARBA00023136"/>
    </source>
</evidence>
<dbReference type="GO" id="GO:0016020">
    <property type="term" value="C:membrane"/>
    <property type="evidence" value="ECO:0007669"/>
    <property type="project" value="UniProtKB-SubCell"/>
</dbReference>
<comment type="subcellular location">
    <subcellularLocation>
        <location evidence="1">Membrane</location>
        <topology evidence="1">Multi-pass membrane protein</topology>
    </subcellularLocation>
</comment>
<feature type="domain" description="EamA" evidence="7">
    <location>
        <begin position="4"/>
        <end position="136"/>
    </location>
</feature>
<keyword evidence="9" id="KW-1185">Reference proteome</keyword>
<feature type="transmembrane region" description="Helical" evidence="6">
    <location>
        <begin position="35"/>
        <end position="57"/>
    </location>
</feature>
<evidence type="ECO:0000259" key="7">
    <source>
        <dbReference type="Pfam" id="PF00892"/>
    </source>
</evidence>
<accession>A0A545T9Z8</accession>
<feature type="transmembrane region" description="Helical" evidence="6">
    <location>
        <begin position="149"/>
        <end position="175"/>
    </location>
</feature>
<evidence type="ECO:0000256" key="1">
    <source>
        <dbReference type="ARBA" id="ARBA00004141"/>
    </source>
</evidence>
<dbReference type="EMBL" id="VIKR01000003">
    <property type="protein sequence ID" value="TQV74042.1"/>
    <property type="molecule type" value="Genomic_DNA"/>
</dbReference>
<feature type="transmembrane region" description="Helical" evidence="6">
    <location>
        <begin position="271"/>
        <end position="291"/>
    </location>
</feature>
<feature type="transmembrane region" description="Helical" evidence="6">
    <location>
        <begin position="120"/>
        <end position="137"/>
    </location>
</feature>
<dbReference type="InterPro" id="IPR000620">
    <property type="entry name" value="EamA_dom"/>
</dbReference>
<dbReference type="PANTHER" id="PTHR32322:SF2">
    <property type="entry name" value="EAMA DOMAIN-CONTAINING PROTEIN"/>
    <property type="match status" value="1"/>
</dbReference>
<feature type="domain" description="EamA" evidence="7">
    <location>
        <begin position="152"/>
        <end position="290"/>
    </location>
</feature>
<reference evidence="8 9" key="1">
    <citation type="submission" date="2019-06" db="EMBL/GenBank/DDBJ databases">
        <title>Draft genome of Aliikangiella marina GYP-15.</title>
        <authorList>
            <person name="Wang G."/>
        </authorList>
    </citation>
    <scope>NUCLEOTIDE SEQUENCE [LARGE SCALE GENOMIC DNA]</scope>
    <source>
        <strain evidence="8 9">GYP-15</strain>
    </source>
</reference>
<organism evidence="8 9">
    <name type="scientific">Aliikangiella marina</name>
    <dbReference type="NCBI Taxonomy" id="1712262"/>
    <lineage>
        <taxon>Bacteria</taxon>
        <taxon>Pseudomonadati</taxon>
        <taxon>Pseudomonadota</taxon>
        <taxon>Gammaproteobacteria</taxon>
        <taxon>Oceanospirillales</taxon>
        <taxon>Pleioneaceae</taxon>
        <taxon>Aliikangiella</taxon>
    </lineage>
</organism>
<keyword evidence="5 6" id="KW-0472">Membrane</keyword>
<dbReference type="SUPFAM" id="SSF103481">
    <property type="entry name" value="Multidrug resistance efflux transporter EmrE"/>
    <property type="match status" value="2"/>
</dbReference>
<evidence type="ECO:0000313" key="9">
    <source>
        <dbReference type="Proteomes" id="UP000317839"/>
    </source>
</evidence>
<dbReference type="AlphaFoldDB" id="A0A545T9Z8"/>
<feature type="transmembrane region" description="Helical" evidence="6">
    <location>
        <begin position="246"/>
        <end position="264"/>
    </location>
</feature>
<feature type="transmembrane region" description="Helical" evidence="6">
    <location>
        <begin position="63"/>
        <end position="86"/>
    </location>
</feature>
<feature type="transmembrane region" description="Helical" evidence="6">
    <location>
        <begin position="187"/>
        <end position="205"/>
    </location>
</feature>
<evidence type="ECO:0000256" key="4">
    <source>
        <dbReference type="ARBA" id="ARBA00022989"/>
    </source>
</evidence>
<evidence type="ECO:0000256" key="2">
    <source>
        <dbReference type="ARBA" id="ARBA00007362"/>
    </source>
</evidence>
<keyword evidence="3 6" id="KW-0812">Transmembrane</keyword>
<comment type="caution">
    <text evidence="8">The sequence shown here is derived from an EMBL/GenBank/DDBJ whole genome shotgun (WGS) entry which is preliminary data.</text>
</comment>
<name>A0A545T9Z8_9GAMM</name>
<gene>
    <name evidence="8" type="ORF">FLL45_14385</name>
</gene>
<feature type="transmembrane region" description="Helical" evidence="6">
    <location>
        <begin position="217"/>
        <end position="240"/>
    </location>
</feature>
<evidence type="ECO:0000256" key="6">
    <source>
        <dbReference type="SAM" id="Phobius"/>
    </source>
</evidence>
<protein>
    <submittedName>
        <fullName evidence="8">DMT family transporter</fullName>
    </submittedName>
</protein>
<dbReference type="RefSeq" id="WP_142942750.1">
    <property type="nucleotide sequence ID" value="NZ_VIKR01000003.1"/>
</dbReference>
<comment type="similarity">
    <text evidence="2">Belongs to the EamA transporter family.</text>
</comment>
<dbReference type="Proteomes" id="UP000317839">
    <property type="component" value="Unassembled WGS sequence"/>
</dbReference>
<feature type="transmembrane region" description="Helical" evidence="6">
    <location>
        <begin position="93"/>
        <end position="114"/>
    </location>
</feature>
<keyword evidence="4 6" id="KW-1133">Transmembrane helix</keyword>
<dbReference type="InterPro" id="IPR050638">
    <property type="entry name" value="AA-Vitamin_Transporters"/>
</dbReference>
<evidence type="ECO:0000256" key="3">
    <source>
        <dbReference type="ARBA" id="ARBA00022692"/>
    </source>
</evidence>
<proteinExistence type="inferred from homology"/>